<dbReference type="EMBL" id="JACWUS010000026">
    <property type="protein sequence ID" value="MBD2830534.1"/>
    <property type="molecule type" value="Genomic_DNA"/>
</dbReference>
<evidence type="ECO:0000256" key="4">
    <source>
        <dbReference type="ARBA" id="ARBA00023004"/>
    </source>
</evidence>
<keyword evidence="3" id="KW-0560">Oxidoreductase</keyword>
<keyword evidence="2" id="KW-0663">Pyridoxal phosphate</keyword>
<dbReference type="Gene3D" id="3.40.50.1100">
    <property type="match status" value="2"/>
</dbReference>
<dbReference type="Pfam" id="PF00291">
    <property type="entry name" value="PALP"/>
    <property type="match status" value="1"/>
</dbReference>
<evidence type="ECO:0000313" key="8">
    <source>
        <dbReference type="EMBL" id="MBD2830534.1"/>
    </source>
</evidence>
<dbReference type="InterPro" id="IPR042098">
    <property type="entry name" value="TauD-like_sf"/>
</dbReference>
<reference evidence="8" key="1">
    <citation type="journal article" date="2020" name="PLoS ONE">
        <title>Isolation and characterization of Streptomyces bacteriophages and Streptomyces strains encoding biosynthetic arsenals: Streptomyces strains and phages for antibiotic discovery.</title>
        <authorList>
            <person name="Montano E.T."/>
            <person name="Nideffer J.F."/>
            <person name="Brumage L."/>
            <person name="Erb M."/>
            <person name="Derman A.I."/>
            <person name="Davis J.P."/>
            <person name="Estrada E."/>
            <person name="Fu S."/>
            <person name="Le D."/>
            <person name="Vuppala A."/>
            <person name="Tran C."/>
            <person name="Luterstein E."/>
            <person name="Lakkaraju S."/>
            <person name="Panchagnula S."/>
            <person name="Ren C."/>
            <person name="Doan J."/>
            <person name="Tran S."/>
            <person name="Soriano J."/>
            <person name="Fujita Y."/>
            <person name="Gutala P."/>
            <person name="Fujii Q."/>
            <person name="Lee M."/>
            <person name="Bui A."/>
            <person name="Villarreal C."/>
            <person name="Shing S.R."/>
            <person name="Kim S."/>
            <person name="Freeman D."/>
            <person name="Racha V."/>
            <person name="Ho A."/>
            <person name="Kumar P."/>
            <person name="Falah K."/>
            <person name="Dawson T."/>
            <person name="Enustun E."/>
            <person name="Prichard A."/>
            <person name="Gomez A."/>
            <person name="Khanna K."/>
            <person name="Trigg S."/>
            <person name="Fernandez L."/>
            <person name="Pogliano K."/>
            <person name="Pogliano J."/>
        </authorList>
    </citation>
    <scope>NUCLEOTIDE SEQUENCE</scope>
    <source>
        <strain evidence="8">QF2</strain>
    </source>
</reference>
<dbReference type="Pfam" id="PF02668">
    <property type="entry name" value="TauD"/>
    <property type="match status" value="1"/>
</dbReference>
<evidence type="ECO:0000259" key="7">
    <source>
        <dbReference type="Pfam" id="PF02668"/>
    </source>
</evidence>
<sequence>MSGNPVLEHVSRAMAAYPVTPVRTVRTEIAGIPRTITLKLEGHSPWRSVKGRTALSLIRSVAGDLTAPDATVVESTSGNLGLALSAICRDLGLRFIAVVDHRQSPVIQQAIEANGGELDWVRTPDDATTHLQDRLARVRELERDLPHAVWPNQYENDANWRIHETWTGPEFDAQATHRAQALFAGVSTGGTLAGLSRHFRRTRPGLRIVAVDVRGSTVFGGVPRPRTLTGIGAGRRSAFLTRASTDDVLLVDERQAVACCHTCGRTPAQRSRFQRCGTGRLSGVPLPASRGASRAVPLPGSRRPLRPDRLSPGLAGPDGPALRGAPTAPPNGSGLPRLRAGRRHHPSTQRPVRGGRIAMTESPTTHHGAAPPDSVATPVRPWSELRLTPAEAAAAAALAARCAQRYDETDGPSSFSTPPSSPTNCPGGCGRSWPGRVSTRGRTPSSYGATPSTTRRWVPRPSTGAPPVPPARARSPSCSCSTRVCSATSSAGPPSRTGGSSPTSCRSRAGAHPGQLQQPAGARLAHRGRLLAVPGRLRGSALVAQPRRVATTLAGVPLDDLDERTLDVLFQERFLIRPDDSHLQVNNSTAQQGRVEFEGIAQAADRPEPVAILTGHRAAPHLRVDGDFSAPAEGDEEAAAALGTLRKLIDASLYELVLDQGDVAFIDNRRAVHGRRAFQPRYDGRDRWLKRINITRDLHRSRKAWAGDSRVLGSDDRPTRRGPQALPAAPLEDWLRERYFQAKTDISSSGVHNYTFGNSAPSTPRCSVRGSLTS</sequence>
<feature type="region of interest" description="Disordered" evidence="5">
    <location>
        <begin position="407"/>
        <end position="522"/>
    </location>
</feature>
<dbReference type="InterPro" id="IPR001926">
    <property type="entry name" value="TrpB-like_PALP"/>
</dbReference>
<dbReference type="CDD" id="cd01561">
    <property type="entry name" value="CBS_like"/>
    <property type="match status" value="1"/>
</dbReference>
<accession>A0A927BMN7</accession>
<dbReference type="SUPFAM" id="SSF51197">
    <property type="entry name" value="Clavaminate synthase-like"/>
    <property type="match status" value="1"/>
</dbReference>
<feature type="compositionally biased region" description="Low complexity" evidence="5">
    <location>
        <begin position="471"/>
        <end position="481"/>
    </location>
</feature>
<feature type="compositionally biased region" description="Low complexity" evidence="5">
    <location>
        <begin position="411"/>
        <end position="426"/>
    </location>
</feature>
<evidence type="ECO:0000256" key="1">
    <source>
        <dbReference type="ARBA" id="ARBA00001933"/>
    </source>
</evidence>
<feature type="region of interest" description="Disordered" evidence="5">
    <location>
        <begin position="280"/>
        <end position="378"/>
    </location>
</feature>
<evidence type="ECO:0000256" key="5">
    <source>
        <dbReference type="SAM" id="MobiDB-lite"/>
    </source>
</evidence>
<feature type="region of interest" description="Disordered" evidence="5">
    <location>
        <begin position="751"/>
        <end position="774"/>
    </location>
</feature>
<evidence type="ECO:0000256" key="3">
    <source>
        <dbReference type="ARBA" id="ARBA00023002"/>
    </source>
</evidence>
<feature type="region of interest" description="Disordered" evidence="5">
    <location>
        <begin position="709"/>
        <end position="728"/>
    </location>
</feature>
<feature type="compositionally biased region" description="Low complexity" evidence="5">
    <location>
        <begin position="488"/>
        <end position="508"/>
    </location>
</feature>
<dbReference type="GO" id="GO:0016491">
    <property type="term" value="F:oxidoreductase activity"/>
    <property type="evidence" value="ECO:0007669"/>
    <property type="project" value="UniProtKB-KW"/>
</dbReference>
<proteinExistence type="predicted"/>
<keyword evidence="4" id="KW-0408">Iron</keyword>
<dbReference type="InterPro" id="IPR050214">
    <property type="entry name" value="Cys_Synth/Cystath_Beta-Synth"/>
</dbReference>
<dbReference type="GO" id="GO:1901605">
    <property type="term" value="P:alpha-amino acid metabolic process"/>
    <property type="evidence" value="ECO:0007669"/>
    <property type="project" value="UniProtKB-ARBA"/>
</dbReference>
<name>A0A927BMN7_STRGL</name>
<comment type="cofactor">
    <cofactor evidence="1">
        <name>pyridoxal 5'-phosphate</name>
        <dbReference type="ChEBI" id="CHEBI:597326"/>
    </cofactor>
</comment>
<dbReference type="PANTHER" id="PTHR10314">
    <property type="entry name" value="CYSTATHIONINE BETA-SYNTHASE"/>
    <property type="match status" value="1"/>
</dbReference>
<dbReference type="InterPro" id="IPR036052">
    <property type="entry name" value="TrpB-like_PALP_sf"/>
</dbReference>
<evidence type="ECO:0000256" key="2">
    <source>
        <dbReference type="ARBA" id="ARBA00022898"/>
    </source>
</evidence>
<dbReference type="AlphaFoldDB" id="A0A927BMN7"/>
<dbReference type="InterPro" id="IPR003819">
    <property type="entry name" value="TauD/TfdA-like"/>
</dbReference>
<feature type="compositionally biased region" description="Polar residues" evidence="5">
    <location>
        <begin position="440"/>
        <end position="455"/>
    </location>
</feature>
<comment type="caution">
    <text evidence="8">The sequence shown here is derived from an EMBL/GenBank/DDBJ whole genome shotgun (WGS) entry which is preliminary data.</text>
</comment>
<feature type="domain" description="Tryptophan synthase beta chain-like PALP" evidence="6">
    <location>
        <begin position="19"/>
        <end position="265"/>
    </location>
</feature>
<evidence type="ECO:0000259" key="6">
    <source>
        <dbReference type="Pfam" id="PF00291"/>
    </source>
</evidence>
<feature type="domain" description="TauD/TfdA-like" evidence="7">
    <location>
        <begin position="631"/>
        <end position="692"/>
    </location>
</feature>
<organism evidence="8">
    <name type="scientific">Streptomyces globisporus</name>
    <dbReference type="NCBI Taxonomy" id="1908"/>
    <lineage>
        <taxon>Bacteria</taxon>
        <taxon>Bacillati</taxon>
        <taxon>Actinomycetota</taxon>
        <taxon>Actinomycetes</taxon>
        <taxon>Kitasatosporales</taxon>
        <taxon>Streptomycetaceae</taxon>
        <taxon>Streptomyces</taxon>
    </lineage>
</organism>
<gene>
    <name evidence="8" type="ORF">ID875_29245</name>
</gene>
<protein>
    <submittedName>
        <fullName evidence="8">Pyridoxal-phosphate dependent enzyme</fullName>
    </submittedName>
</protein>
<dbReference type="SUPFAM" id="SSF53686">
    <property type="entry name" value="Tryptophan synthase beta subunit-like PLP-dependent enzymes"/>
    <property type="match status" value="1"/>
</dbReference>
<dbReference type="Gene3D" id="3.60.130.10">
    <property type="entry name" value="Clavaminate synthase-like"/>
    <property type="match status" value="1"/>
</dbReference>